<proteinExistence type="predicted"/>
<gene>
    <name evidence="4" type="ORF">ACFQT0_07680</name>
</gene>
<feature type="domain" description="Bacterial surface antigen (D15)" evidence="3">
    <location>
        <begin position="9"/>
        <end position="58"/>
    </location>
</feature>
<evidence type="ECO:0000259" key="3">
    <source>
        <dbReference type="Pfam" id="PF01103"/>
    </source>
</evidence>
<dbReference type="Gene3D" id="2.40.160.50">
    <property type="entry name" value="membrane protein fhac: a member of the omp85/tpsb transporter family"/>
    <property type="match status" value="1"/>
</dbReference>
<accession>A0ABW2U4G0</accession>
<keyword evidence="2" id="KW-0472">Membrane</keyword>
<dbReference type="EMBL" id="JBHTEK010000001">
    <property type="protein sequence ID" value="MFC7667304.1"/>
    <property type="molecule type" value="Genomic_DNA"/>
</dbReference>
<evidence type="ECO:0000256" key="1">
    <source>
        <dbReference type="ARBA" id="ARBA00004370"/>
    </source>
</evidence>
<reference evidence="5" key="1">
    <citation type="journal article" date="2019" name="Int. J. Syst. Evol. Microbiol.">
        <title>The Global Catalogue of Microorganisms (GCM) 10K type strain sequencing project: providing services to taxonomists for standard genome sequencing and annotation.</title>
        <authorList>
            <consortium name="The Broad Institute Genomics Platform"/>
            <consortium name="The Broad Institute Genome Sequencing Center for Infectious Disease"/>
            <person name="Wu L."/>
            <person name="Ma J."/>
        </authorList>
    </citation>
    <scope>NUCLEOTIDE SEQUENCE [LARGE SCALE GENOMIC DNA]</scope>
    <source>
        <strain evidence="5">JCM 19635</strain>
    </source>
</reference>
<comment type="subcellular location">
    <subcellularLocation>
        <location evidence="1">Membrane</location>
    </subcellularLocation>
</comment>
<dbReference type="Proteomes" id="UP001596513">
    <property type="component" value="Unassembled WGS sequence"/>
</dbReference>
<protein>
    <submittedName>
        <fullName evidence="4">BamA/TamA family outer membrane protein</fullName>
    </submittedName>
</protein>
<keyword evidence="5" id="KW-1185">Reference proteome</keyword>
<comment type="caution">
    <text evidence="4">The sequence shown here is derived from an EMBL/GenBank/DDBJ whole genome shotgun (WGS) entry which is preliminary data.</text>
</comment>
<organism evidence="4 5">
    <name type="scientific">Hymenobacter humi</name>
    <dbReference type="NCBI Taxonomy" id="1411620"/>
    <lineage>
        <taxon>Bacteria</taxon>
        <taxon>Pseudomonadati</taxon>
        <taxon>Bacteroidota</taxon>
        <taxon>Cytophagia</taxon>
        <taxon>Cytophagales</taxon>
        <taxon>Hymenobacteraceae</taxon>
        <taxon>Hymenobacter</taxon>
    </lineage>
</organism>
<evidence type="ECO:0000256" key="2">
    <source>
        <dbReference type="ARBA" id="ARBA00023136"/>
    </source>
</evidence>
<evidence type="ECO:0000313" key="5">
    <source>
        <dbReference type="Proteomes" id="UP001596513"/>
    </source>
</evidence>
<dbReference type="InterPro" id="IPR000184">
    <property type="entry name" value="Bac_surfAg_D15"/>
</dbReference>
<dbReference type="Pfam" id="PF01103">
    <property type="entry name" value="Omp85"/>
    <property type="match status" value="1"/>
</dbReference>
<evidence type="ECO:0000313" key="4">
    <source>
        <dbReference type="EMBL" id="MFC7667304.1"/>
    </source>
</evidence>
<name>A0ABW2U4G0_9BACT</name>
<dbReference type="RefSeq" id="WP_380205944.1">
    <property type="nucleotide sequence ID" value="NZ_JBHTEK010000001.1"/>
</dbReference>
<sequence length="60" mass="6353">MASSKQATFSTRLAVGAGVGLRVDVQFFVIRFDYAIPLAAPYGTPTSTAGRLNLAIGYPF</sequence>